<comment type="caution">
    <text evidence="1">The sequence shown here is derived from an EMBL/GenBank/DDBJ whole genome shotgun (WGS) entry which is preliminary data.</text>
</comment>
<accession>Q0G2P9</accession>
<dbReference type="AlphaFoldDB" id="Q0G2P9"/>
<dbReference type="EMBL" id="AATP01000002">
    <property type="protein sequence ID" value="EAU42132.1"/>
    <property type="molecule type" value="Genomic_DNA"/>
</dbReference>
<dbReference type="Proteomes" id="UP000004310">
    <property type="component" value="Unassembled WGS sequence"/>
</dbReference>
<reference evidence="1 2" key="1">
    <citation type="journal article" date="2010" name="J. Bacteriol.">
        <title>Genome sequence of Fulvimarina pelagi HTCC2506T, a Mn(II)-oxidizing alphaproteobacterium possessing an aerobic anoxygenic photosynthetic gene cluster and Xanthorhodopsin.</title>
        <authorList>
            <person name="Kang I."/>
            <person name="Oh H.M."/>
            <person name="Lim S.I."/>
            <person name="Ferriera S."/>
            <person name="Giovannoni S.J."/>
            <person name="Cho J.C."/>
        </authorList>
    </citation>
    <scope>NUCLEOTIDE SEQUENCE [LARGE SCALE GENOMIC DNA]</scope>
    <source>
        <strain evidence="1 2">HTCC2506</strain>
    </source>
</reference>
<name>Q0G2P9_9HYPH</name>
<keyword evidence="2" id="KW-1185">Reference proteome</keyword>
<evidence type="ECO:0000313" key="1">
    <source>
        <dbReference type="EMBL" id="EAU42132.1"/>
    </source>
</evidence>
<sequence>MRTIRLTARELLKLCHQSWRSVGMETPRGWLRPPFSKEVLGVRFLEQLIFNLNELTKTNNDLSLRDFQNILIKADRDARRPLNKA</sequence>
<dbReference type="HOGENOM" id="CLU_2507903_0_0_5"/>
<organism evidence="1 2">
    <name type="scientific">Fulvimarina pelagi HTCC2506</name>
    <dbReference type="NCBI Taxonomy" id="314231"/>
    <lineage>
        <taxon>Bacteria</taxon>
        <taxon>Pseudomonadati</taxon>
        <taxon>Pseudomonadota</taxon>
        <taxon>Alphaproteobacteria</taxon>
        <taxon>Hyphomicrobiales</taxon>
        <taxon>Aurantimonadaceae</taxon>
        <taxon>Fulvimarina</taxon>
    </lineage>
</organism>
<gene>
    <name evidence="1" type="ORF">FP2506_16904</name>
</gene>
<evidence type="ECO:0000313" key="2">
    <source>
        <dbReference type="Proteomes" id="UP000004310"/>
    </source>
</evidence>
<proteinExistence type="predicted"/>
<protein>
    <submittedName>
        <fullName evidence="1">Uncharacterized protein</fullName>
    </submittedName>
</protein>